<accession>X1VKA5</accession>
<gene>
    <name evidence="2" type="ORF">S12H4_59937</name>
</gene>
<dbReference type="PANTHER" id="PTHR11941:SF54">
    <property type="entry name" value="ENOYL-COA HYDRATASE, MITOCHONDRIAL"/>
    <property type="match status" value="1"/>
</dbReference>
<protein>
    <recommendedName>
        <fullName evidence="3">Enoyl-CoA hydratase</fullName>
    </recommendedName>
</protein>
<dbReference type="Gene3D" id="3.90.226.10">
    <property type="entry name" value="2-enoyl-CoA Hydratase, Chain A, domain 1"/>
    <property type="match status" value="1"/>
</dbReference>
<feature type="non-terminal residue" evidence="2">
    <location>
        <position position="135"/>
    </location>
</feature>
<evidence type="ECO:0000256" key="1">
    <source>
        <dbReference type="ARBA" id="ARBA00005254"/>
    </source>
</evidence>
<dbReference type="PROSITE" id="PS00166">
    <property type="entry name" value="ENOYL_COA_HYDRATASE"/>
    <property type="match status" value="1"/>
</dbReference>
<dbReference type="GO" id="GO:0003824">
    <property type="term" value="F:catalytic activity"/>
    <property type="evidence" value="ECO:0007669"/>
    <property type="project" value="InterPro"/>
</dbReference>
<dbReference type="SUPFAM" id="SSF52096">
    <property type="entry name" value="ClpP/crotonase"/>
    <property type="match status" value="1"/>
</dbReference>
<name>X1VKA5_9ZZZZ</name>
<dbReference type="EMBL" id="BARW01039316">
    <property type="protein sequence ID" value="GAJ19512.1"/>
    <property type="molecule type" value="Genomic_DNA"/>
</dbReference>
<dbReference type="AlphaFoldDB" id="X1VKA5"/>
<organism evidence="2">
    <name type="scientific">marine sediment metagenome</name>
    <dbReference type="NCBI Taxonomy" id="412755"/>
    <lineage>
        <taxon>unclassified sequences</taxon>
        <taxon>metagenomes</taxon>
        <taxon>ecological metagenomes</taxon>
    </lineage>
</organism>
<dbReference type="PANTHER" id="PTHR11941">
    <property type="entry name" value="ENOYL-COA HYDRATASE-RELATED"/>
    <property type="match status" value="1"/>
</dbReference>
<reference evidence="2" key="1">
    <citation type="journal article" date="2014" name="Front. Microbiol.">
        <title>High frequency of phylogenetically diverse reductive dehalogenase-homologous genes in deep subseafloor sedimentary metagenomes.</title>
        <authorList>
            <person name="Kawai M."/>
            <person name="Futagami T."/>
            <person name="Toyoda A."/>
            <person name="Takaki Y."/>
            <person name="Nishi S."/>
            <person name="Hori S."/>
            <person name="Arai W."/>
            <person name="Tsubouchi T."/>
            <person name="Morono Y."/>
            <person name="Uchiyama I."/>
            <person name="Ito T."/>
            <person name="Fujiyama A."/>
            <person name="Inagaki F."/>
            <person name="Takami H."/>
        </authorList>
    </citation>
    <scope>NUCLEOTIDE SEQUENCE</scope>
    <source>
        <strain evidence="2">Expedition CK06-06</strain>
    </source>
</reference>
<proteinExistence type="inferred from homology"/>
<dbReference type="GO" id="GO:0006635">
    <property type="term" value="P:fatty acid beta-oxidation"/>
    <property type="evidence" value="ECO:0007669"/>
    <property type="project" value="TreeGrafter"/>
</dbReference>
<dbReference type="Pfam" id="PF00378">
    <property type="entry name" value="ECH_1"/>
    <property type="match status" value="1"/>
</dbReference>
<evidence type="ECO:0008006" key="3">
    <source>
        <dbReference type="Google" id="ProtNLM"/>
    </source>
</evidence>
<dbReference type="CDD" id="cd06558">
    <property type="entry name" value="crotonase-like"/>
    <property type="match status" value="1"/>
</dbReference>
<comment type="similarity">
    <text evidence="1">Belongs to the enoyl-CoA hydratase/isomerase family.</text>
</comment>
<sequence length="135" mass="14523">MAVDYEKEGKIAIMTINRPEARNALNADVSRELNEAMVDFRDDPELWVAIITGVGDRAFSAGADIKGFIRPPAEAGAAAAAPARVVERVRADQVWKPFIAAINGYALGGGLELAMTCDIRIAAELNAFTTRPHRA</sequence>
<dbReference type="InterPro" id="IPR001753">
    <property type="entry name" value="Enoyl-CoA_hydra/iso"/>
</dbReference>
<dbReference type="InterPro" id="IPR029045">
    <property type="entry name" value="ClpP/crotonase-like_dom_sf"/>
</dbReference>
<dbReference type="InterPro" id="IPR018376">
    <property type="entry name" value="Enoyl-CoA_hyd/isom_CS"/>
</dbReference>
<comment type="caution">
    <text evidence="2">The sequence shown here is derived from an EMBL/GenBank/DDBJ whole genome shotgun (WGS) entry which is preliminary data.</text>
</comment>
<evidence type="ECO:0000313" key="2">
    <source>
        <dbReference type="EMBL" id="GAJ19512.1"/>
    </source>
</evidence>